<organism evidence="3 4">
    <name type="scientific">Vitrella brassicaformis (strain CCMP3155)</name>
    <dbReference type="NCBI Taxonomy" id="1169540"/>
    <lineage>
        <taxon>Eukaryota</taxon>
        <taxon>Sar</taxon>
        <taxon>Alveolata</taxon>
        <taxon>Colpodellida</taxon>
        <taxon>Vitrellaceae</taxon>
        <taxon>Vitrella</taxon>
    </lineage>
</organism>
<dbReference type="InterPro" id="IPR019956">
    <property type="entry name" value="Ubiquitin_dom"/>
</dbReference>
<dbReference type="STRING" id="1169540.A0A0G4EZJ6"/>
<reference evidence="3 4" key="1">
    <citation type="submission" date="2014-11" db="EMBL/GenBank/DDBJ databases">
        <authorList>
            <person name="Zhu J."/>
            <person name="Qi W."/>
            <person name="Song R."/>
        </authorList>
    </citation>
    <scope>NUCLEOTIDE SEQUENCE [LARGE SCALE GENOMIC DNA]</scope>
</reference>
<dbReference type="PRINTS" id="PR00348">
    <property type="entry name" value="UBIQUITIN"/>
</dbReference>
<evidence type="ECO:0000256" key="1">
    <source>
        <dbReference type="SAM" id="Coils"/>
    </source>
</evidence>
<keyword evidence="4" id="KW-1185">Reference proteome</keyword>
<evidence type="ECO:0000313" key="3">
    <source>
        <dbReference type="EMBL" id="CEM04552.1"/>
    </source>
</evidence>
<dbReference type="InterPro" id="IPR050158">
    <property type="entry name" value="Ubiquitin_ubiquitin-like"/>
</dbReference>
<protein>
    <recommendedName>
        <fullName evidence="2">Ubiquitin-like domain-containing protein</fullName>
    </recommendedName>
</protein>
<dbReference type="InterPro" id="IPR000626">
    <property type="entry name" value="Ubiquitin-like_dom"/>
</dbReference>
<dbReference type="Pfam" id="PF00240">
    <property type="entry name" value="ubiquitin"/>
    <property type="match status" value="1"/>
</dbReference>
<dbReference type="PANTHER" id="PTHR10666">
    <property type="entry name" value="UBIQUITIN"/>
    <property type="match status" value="1"/>
</dbReference>
<sequence length="237" mass="26264">MLESGKALARLCHAWEGLVMVQKGVVGHAEHGHRDALKALADKPVDEQVHHLQHLKAEAKEGADKMREMAREVAEEAKERGGTQIFVKTLHGKTVTLDVQLDDSVLAIKRQLQDKEDIPVDSQRLMFGGRQLEDNLMLMYYNIKLESTLHLVLRLRGGMFHPTSGREGFEASTDPSPEDELKEELKGAGLEGEAYAMSLVEAWSGKEDMLELVGEVAKAFNEMTVVTNALLVALKAK</sequence>
<dbReference type="PhylomeDB" id="A0A0G4EZJ6"/>
<name>A0A0G4EZJ6_VITBC</name>
<keyword evidence="1" id="KW-0175">Coiled coil</keyword>
<dbReference type="InterPro" id="IPR029071">
    <property type="entry name" value="Ubiquitin-like_domsf"/>
</dbReference>
<dbReference type="PROSITE" id="PS00299">
    <property type="entry name" value="UBIQUITIN_1"/>
    <property type="match status" value="1"/>
</dbReference>
<evidence type="ECO:0000313" key="4">
    <source>
        <dbReference type="Proteomes" id="UP000041254"/>
    </source>
</evidence>
<evidence type="ECO:0000259" key="2">
    <source>
        <dbReference type="PROSITE" id="PS50053"/>
    </source>
</evidence>
<dbReference type="VEuPathDB" id="CryptoDB:Vbra_8657"/>
<gene>
    <name evidence="3" type="ORF">Vbra_8657</name>
</gene>
<accession>A0A0G4EZJ6</accession>
<dbReference type="SUPFAM" id="SSF54236">
    <property type="entry name" value="Ubiquitin-like"/>
    <property type="match status" value="1"/>
</dbReference>
<dbReference type="Gene3D" id="3.10.20.90">
    <property type="entry name" value="Phosphatidylinositol 3-kinase Catalytic Subunit, Chain A, domain 1"/>
    <property type="match status" value="1"/>
</dbReference>
<dbReference type="EMBL" id="CDMY01000353">
    <property type="protein sequence ID" value="CEM04552.1"/>
    <property type="molecule type" value="Genomic_DNA"/>
</dbReference>
<proteinExistence type="predicted"/>
<dbReference type="InParanoid" id="A0A0G4EZJ6"/>
<dbReference type="PROSITE" id="PS50053">
    <property type="entry name" value="UBIQUITIN_2"/>
    <property type="match status" value="1"/>
</dbReference>
<dbReference type="FunFam" id="3.10.20.90:FF:000222">
    <property type="entry name" value="Polyubiquitin 5"/>
    <property type="match status" value="1"/>
</dbReference>
<feature type="domain" description="Ubiquitin-like" evidence="2">
    <location>
        <begin position="83"/>
        <end position="158"/>
    </location>
</feature>
<dbReference type="AlphaFoldDB" id="A0A0G4EZJ6"/>
<dbReference type="SMART" id="SM00213">
    <property type="entry name" value="UBQ"/>
    <property type="match status" value="1"/>
</dbReference>
<dbReference type="OrthoDB" id="267397at2759"/>
<dbReference type="Proteomes" id="UP000041254">
    <property type="component" value="Unassembled WGS sequence"/>
</dbReference>
<dbReference type="InterPro" id="IPR019954">
    <property type="entry name" value="Ubiquitin_CS"/>
</dbReference>
<feature type="coiled-coil region" evidence="1">
    <location>
        <begin position="52"/>
        <end position="80"/>
    </location>
</feature>